<keyword evidence="3" id="KW-1185">Reference proteome</keyword>
<dbReference type="EMBL" id="AYKW01000069">
    <property type="protein sequence ID" value="PIL22503.1"/>
    <property type="molecule type" value="Genomic_DNA"/>
</dbReference>
<feature type="region of interest" description="Disordered" evidence="1">
    <location>
        <begin position="1"/>
        <end position="114"/>
    </location>
</feature>
<feature type="region of interest" description="Disordered" evidence="1">
    <location>
        <begin position="270"/>
        <end position="301"/>
    </location>
</feature>
<evidence type="ECO:0000256" key="1">
    <source>
        <dbReference type="SAM" id="MobiDB-lite"/>
    </source>
</evidence>
<evidence type="ECO:0000313" key="3">
    <source>
        <dbReference type="Proteomes" id="UP000230002"/>
    </source>
</evidence>
<protein>
    <submittedName>
        <fullName evidence="2">Uncharacterized protein</fullName>
    </submittedName>
</protein>
<evidence type="ECO:0000313" key="2">
    <source>
        <dbReference type="EMBL" id="PIL22503.1"/>
    </source>
</evidence>
<name>A0A2G8RLW8_9APHY</name>
<feature type="compositionally biased region" description="Basic residues" evidence="1">
    <location>
        <begin position="189"/>
        <end position="199"/>
    </location>
</feature>
<feature type="compositionally biased region" description="Acidic residues" evidence="1">
    <location>
        <begin position="281"/>
        <end position="291"/>
    </location>
</feature>
<feature type="compositionally biased region" description="Low complexity" evidence="1">
    <location>
        <begin position="206"/>
        <end position="216"/>
    </location>
</feature>
<organism evidence="2 3">
    <name type="scientific">Ganoderma sinense ZZ0214-1</name>
    <dbReference type="NCBI Taxonomy" id="1077348"/>
    <lineage>
        <taxon>Eukaryota</taxon>
        <taxon>Fungi</taxon>
        <taxon>Dikarya</taxon>
        <taxon>Basidiomycota</taxon>
        <taxon>Agaricomycotina</taxon>
        <taxon>Agaricomycetes</taxon>
        <taxon>Polyporales</taxon>
        <taxon>Polyporaceae</taxon>
        <taxon>Ganoderma</taxon>
    </lineage>
</organism>
<feature type="compositionally biased region" description="Low complexity" evidence="1">
    <location>
        <begin position="87"/>
        <end position="107"/>
    </location>
</feature>
<feature type="compositionally biased region" description="Polar residues" evidence="1">
    <location>
        <begin position="11"/>
        <end position="20"/>
    </location>
</feature>
<comment type="caution">
    <text evidence="2">The sequence shown here is derived from an EMBL/GenBank/DDBJ whole genome shotgun (WGS) entry which is preliminary data.</text>
</comment>
<dbReference type="AlphaFoldDB" id="A0A2G8RLW8"/>
<feature type="region of interest" description="Disordered" evidence="1">
    <location>
        <begin position="156"/>
        <end position="219"/>
    </location>
</feature>
<sequence>MAAYYIRHPPSSLSRTSSLATGRGGNDTHDDATRPLNIVSPDQSIYIFPNPPSTPPSPISAGSSLFSVPTDFEPSDSFSSRSRRRTPSIATCAAASTSRESTRQRTSQISDNEVEIDVELWELSTDPDGPDSPSTDDESWVLEEEVQRVGAGNIDVSSVSPIRTPHRARKLSAPQSPNTSAKHYWVLRPQRRSRSHSRLRTNSTVSSSLAPPSARRASPHPRIHIPLLTFFSSMLSVDLDSPALHLLTHSDPGDAESVLFPGLTTAQLASRGMPATRESEQDGGSESESATDTDAAMSADGDEVHGLPKLLLSSLSDPSKSALRSLRAGLAVCIPSAPEASLDILGVSGLVGLWRVVGEVCAKSSQAWKEVWGGPSGSEEGLP</sequence>
<gene>
    <name evidence="2" type="ORF">GSI_15192</name>
</gene>
<accession>A0A2G8RLW8</accession>
<dbReference type="OrthoDB" id="3262135at2759"/>
<feature type="compositionally biased region" description="Pro residues" evidence="1">
    <location>
        <begin position="49"/>
        <end position="58"/>
    </location>
</feature>
<dbReference type="Proteomes" id="UP000230002">
    <property type="component" value="Unassembled WGS sequence"/>
</dbReference>
<reference evidence="2 3" key="1">
    <citation type="journal article" date="2015" name="Sci. Rep.">
        <title>Chromosome-level genome map provides insights into diverse defense mechanisms in the medicinal fungus Ganoderma sinense.</title>
        <authorList>
            <person name="Zhu Y."/>
            <person name="Xu J."/>
            <person name="Sun C."/>
            <person name="Zhou S."/>
            <person name="Xu H."/>
            <person name="Nelson D.R."/>
            <person name="Qian J."/>
            <person name="Song J."/>
            <person name="Luo H."/>
            <person name="Xiang L."/>
            <person name="Li Y."/>
            <person name="Xu Z."/>
            <person name="Ji A."/>
            <person name="Wang L."/>
            <person name="Lu S."/>
            <person name="Hayward A."/>
            <person name="Sun W."/>
            <person name="Li X."/>
            <person name="Schwartz D.C."/>
            <person name="Wang Y."/>
            <person name="Chen S."/>
        </authorList>
    </citation>
    <scope>NUCLEOTIDE SEQUENCE [LARGE SCALE GENOMIC DNA]</scope>
    <source>
        <strain evidence="2 3">ZZ0214-1</strain>
    </source>
</reference>
<proteinExistence type="predicted"/>